<feature type="domain" description="Glutamine amidotransferase" evidence="10">
    <location>
        <begin position="303"/>
        <end position="537"/>
    </location>
</feature>
<organism evidence="12 13">
    <name type="scientific">Nitratidesulfovibrio oxamicus</name>
    <dbReference type="NCBI Taxonomy" id="32016"/>
    <lineage>
        <taxon>Bacteria</taxon>
        <taxon>Pseudomonadati</taxon>
        <taxon>Thermodesulfobacteriota</taxon>
        <taxon>Desulfovibrionia</taxon>
        <taxon>Desulfovibrionales</taxon>
        <taxon>Desulfovibrionaceae</taxon>
        <taxon>Nitratidesulfovibrio</taxon>
    </lineage>
</organism>
<comment type="subunit">
    <text evidence="9">Homotetramer.</text>
</comment>
<dbReference type="InterPro" id="IPR017926">
    <property type="entry name" value="GATASE"/>
</dbReference>
<dbReference type="NCBIfam" id="NF003792">
    <property type="entry name" value="PRK05380.1"/>
    <property type="match status" value="1"/>
</dbReference>
<feature type="binding site" evidence="9">
    <location>
        <position position="141"/>
    </location>
    <ligand>
        <name>Mg(2+)</name>
        <dbReference type="ChEBI" id="CHEBI:18420"/>
    </ligand>
</feature>
<accession>A0ABS0J902</accession>
<keyword evidence="7 9" id="KW-0665">Pyrimidine biosynthesis</keyword>
<reference evidence="12 13" key="1">
    <citation type="submission" date="2019-08" db="EMBL/GenBank/DDBJ databases">
        <authorList>
            <person name="Luo N."/>
        </authorList>
    </citation>
    <scope>NUCLEOTIDE SEQUENCE [LARGE SCALE GENOMIC DNA]</scope>
    <source>
        <strain evidence="12 13">NCIMB 9442</strain>
    </source>
</reference>
<evidence type="ECO:0000313" key="12">
    <source>
        <dbReference type="EMBL" id="MBG3878218.1"/>
    </source>
</evidence>
<evidence type="ECO:0000256" key="2">
    <source>
        <dbReference type="ARBA" id="ARBA00007533"/>
    </source>
</evidence>
<dbReference type="InterPro" id="IPR004468">
    <property type="entry name" value="CTP_synthase"/>
</dbReference>
<dbReference type="RefSeq" id="WP_196610192.1">
    <property type="nucleotide sequence ID" value="NZ_VRYY01000508.1"/>
</dbReference>
<evidence type="ECO:0000256" key="7">
    <source>
        <dbReference type="ARBA" id="ARBA00022975"/>
    </source>
</evidence>
<dbReference type="Pfam" id="PF06418">
    <property type="entry name" value="CTP_synth_N"/>
    <property type="match status" value="1"/>
</dbReference>
<sequence length="550" mass="61048">MKTKFIFITGGVLSSLGKGLAAASIGALLKARGLKVTIQKLDPYINVDPGTMNPFQHGEVYVTDDGAETDLDLGHYERYLGESLSQKNNYTSGSIYHRVITKERRGDYLGGTVQVIPHVTDEIKNAILGLAEDEPDVALIEIGGTVGDIEGLPFLEAIRQLRGDLGKDHCLYVHLTLVPYLKAAGEHKTKPTQHSVKELRSIGIQPDIILCRCEKAISAELKRKIALFCDVDQDAVFSSVDVDNIYEVPLRFYEEGFDQKIAIMLRLPAKNANLESWETLIHTCSHPEGQVTIGIVGKYVDLKEAYKSLHEALIHGGVANKVKVNLRYVNSEEITEANVAEKLAGCDGILVPGGFGHRGVEGKIRSIRHAREHKIPFFGICLGMQCAVIEYARNVLGLADANSEEFNELTDNKVIYLMTEWYDFRKGAVERRDASSDKGGTLRLGAYPCVVVPGTKAWDAYGAERVDERHRHRFEFNKAYFEAMAEKGLVFSGLSPDGELVEIVELPDHPWFLGCQFHPEFKSNPMRPHPLFREFIKAAKKEAVGGKKGK</sequence>
<dbReference type="GO" id="GO:0003883">
    <property type="term" value="F:CTP synthase activity"/>
    <property type="evidence" value="ECO:0007669"/>
    <property type="project" value="UniProtKB-EC"/>
</dbReference>
<keyword evidence="9" id="KW-0460">Magnesium</keyword>
<evidence type="ECO:0000256" key="6">
    <source>
        <dbReference type="ARBA" id="ARBA00022962"/>
    </source>
</evidence>
<comment type="function">
    <text evidence="9">Catalyzes the ATP-dependent amination of UTP to CTP with either L-glutamine or ammonia as the source of nitrogen. Regulates intracellular CTP levels through interactions with the four ribonucleotide triphosphates.</text>
</comment>
<feature type="binding site" evidence="9">
    <location>
        <position position="473"/>
    </location>
    <ligand>
        <name>L-glutamine</name>
        <dbReference type="ChEBI" id="CHEBI:58359"/>
    </ligand>
</feature>
<dbReference type="CDD" id="cd01746">
    <property type="entry name" value="GATase1_CTP_Synthase"/>
    <property type="match status" value="1"/>
</dbReference>
<comment type="caution">
    <text evidence="9">Lacks conserved residue(s) required for the propagation of feature annotation.</text>
</comment>
<dbReference type="HAMAP" id="MF_01227">
    <property type="entry name" value="PyrG"/>
    <property type="match status" value="1"/>
</dbReference>
<feature type="binding site" evidence="9">
    <location>
        <position position="72"/>
    </location>
    <ligand>
        <name>Mg(2+)</name>
        <dbReference type="ChEBI" id="CHEBI:18420"/>
    </ligand>
</feature>
<dbReference type="Proteomes" id="UP001194469">
    <property type="component" value="Unassembled WGS sequence"/>
</dbReference>
<comment type="caution">
    <text evidence="12">The sequence shown here is derived from an EMBL/GenBank/DDBJ whole genome shotgun (WGS) entry which is preliminary data.</text>
</comment>
<dbReference type="SUPFAM" id="SSF52317">
    <property type="entry name" value="Class I glutamine amidotransferase-like"/>
    <property type="match status" value="1"/>
</dbReference>
<feature type="domain" description="CTP synthase N-terminal" evidence="11">
    <location>
        <begin position="4"/>
        <end position="266"/>
    </location>
</feature>
<comment type="miscellaneous">
    <text evidence="9">CTPSs have evolved a hybrid strategy for distinguishing between UTP and CTP. The overlapping regions of the product feedback inhibitory and substrate sites recognize a common feature in both compounds, the triphosphate moiety. To differentiate isosteric substrate and product pyrimidine rings, an additional pocket far from the expected kinase/ligase catalytic site, specifically recognizes the cytosine and ribose portions of the product inhibitor.</text>
</comment>
<dbReference type="PROSITE" id="PS51273">
    <property type="entry name" value="GATASE_TYPE_1"/>
    <property type="match status" value="1"/>
</dbReference>
<dbReference type="PANTHER" id="PTHR11550:SF0">
    <property type="entry name" value="CTP SYNTHASE-RELATED"/>
    <property type="match status" value="1"/>
</dbReference>
<evidence type="ECO:0000256" key="9">
    <source>
        <dbReference type="HAMAP-Rule" id="MF_01227"/>
    </source>
</evidence>
<feature type="binding site" evidence="9">
    <location>
        <position position="405"/>
    </location>
    <ligand>
        <name>L-glutamine</name>
        <dbReference type="ChEBI" id="CHEBI:58359"/>
    </ligand>
</feature>
<comment type="activity regulation">
    <text evidence="9">Allosterically activated by GTP, when glutamine is the substrate; GTP has no effect on the reaction when ammonia is the substrate. The allosteric effector GTP functions by stabilizing the protein conformation that binds the tetrahedral intermediate(s) formed during glutamine hydrolysis. Inhibited by the product CTP, via allosteric rather than competitive inhibition.</text>
</comment>
<evidence type="ECO:0000256" key="8">
    <source>
        <dbReference type="ARBA" id="ARBA00047781"/>
    </source>
</evidence>
<evidence type="ECO:0000259" key="11">
    <source>
        <dbReference type="Pfam" id="PF06418"/>
    </source>
</evidence>
<feature type="active site" evidence="9">
    <location>
        <position position="520"/>
    </location>
</feature>
<dbReference type="Gene3D" id="3.40.50.300">
    <property type="entry name" value="P-loop containing nucleotide triphosphate hydrolases"/>
    <property type="match status" value="1"/>
</dbReference>
<protein>
    <recommendedName>
        <fullName evidence="9">CTP synthase</fullName>
        <ecNumber evidence="9">6.3.4.2</ecNumber>
    </recommendedName>
    <alternativeName>
        <fullName evidence="9">Cytidine 5'-triphosphate synthase</fullName>
    </alternativeName>
    <alternativeName>
        <fullName evidence="9">Cytidine triphosphate synthetase</fullName>
        <shortName evidence="9">CTP synthetase</shortName>
        <shortName evidence="9">CTPS</shortName>
    </alternativeName>
    <alternativeName>
        <fullName evidence="9">UTP--ammonia ligase</fullName>
    </alternativeName>
</protein>
<keyword evidence="4 9" id="KW-0547">Nucleotide-binding</keyword>
<comment type="catalytic activity">
    <reaction evidence="9">
        <text>UTP + NH4(+) + ATP = CTP + ADP + phosphate + 2 H(+)</text>
        <dbReference type="Rhea" id="RHEA:16597"/>
        <dbReference type="ChEBI" id="CHEBI:15378"/>
        <dbReference type="ChEBI" id="CHEBI:28938"/>
        <dbReference type="ChEBI" id="CHEBI:30616"/>
        <dbReference type="ChEBI" id="CHEBI:37563"/>
        <dbReference type="ChEBI" id="CHEBI:43474"/>
        <dbReference type="ChEBI" id="CHEBI:46398"/>
        <dbReference type="ChEBI" id="CHEBI:456216"/>
    </reaction>
</comment>
<dbReference type="InterPro" id="IPR027417">
    <property type="entry name" value="P-loop_NTPase"/>
</dbReference>
<dbReference type="Pfam" id="PF00117">
    <property type="entry name" value="GATase"/>
    <property type="match status" value="1"/>
</dbReference>
<feature type="binding site" evidence="9">
    <location>
        <begin position="188"/>
        <end position="193"/>
    </location>
    <ligand>
        <name>CTP</name>
        <dbReference type="ChEBI" id="CHEBI:37563"/>
        <note>allosteric inhibitor</note>
    </ligand>
</feature>
<feature type="binding site" evidence="9">
    <location>
        <begin position="188"/>
        <end position="193"/>
    </location>
    <ligand>
        <name>UTP</name>
        <dbReference type="ChEBI" id="CHEBI:46398"/>
    </ligand>
</feature>
<dbReference type="EC" id="6.3.4.2" evidence="9"/>
<name>A0ABS0J902_9BACT</name>
<proteinExistence type="inferred from homology"/>
<feature type="binding site" evidence="9">
    <location>
        <begin position="148"/>
        <end position="150"/>
    </location>
    <ligand>
        <name>CTP</name>
        <dbReference type="ChEBI" id="CHEBI:37563"/>
        <note>allosteric inhibitor</note>
    </ligand>
</feature>
<evidence type="ECO:0000256" key="5">
    <source>
        <dbReference type="ARBA" id="ARBA00022840"/>
    </source>
</evidence>
<feature type="binding site" evidence="9">
    <location>
        <position position="14"/>
    </location>
    <ligand>
        <name>CTP</name>
        <dbReference type="ChEBI" id="CHEBI:37563"/>
        <note>allosteric inhibitor</note>
    </ligand>
</feature>
<dbReference type="PANTHER" id="PTHR11550">
    <property type="entry name" value="CTP SYNTHASE"/>
    <property type="match status" value="1"/>
</dbReference>
<dbReference type="EMBL" id="VRYY01000508">
    <property type="protein sequence ID" value="MBG3878218.1"/>
    <property type="molecule type" value="Genomic_DNA"/>
</dbReference>
<dbReference type="CDD" id="cd03113">
    <property type="entry name" value="CTPS_N"/>
    <property type="match status" value="1"/>
</dbReference>
<evidence type="ECO:0000256" key="3">
    <source>
        <dbReference type="ARBA" id="ARBA00022598"/>
    </source>
</evidence>
<keyword evidence="13" id="KW-1185">Reference proteome</keyword>
<comment type="pathway">
    <text evidence="1 9">Pyrimidine metabolism; CTP biosynthesis via de novo pathway; CTP from UDP: step 2/2.</text>
</comment>
<comment type="catalytic activity">
    <reaction evidence="9">
        <text>L-glutamine + H2O = L-glutamate + NH4(+)</text>
        <dbReference type="Rhea" id="RHEA:15889"/>
        <dbReference type="ChEBI" id="CHEBI:15377"/>
        <dbReference type="ChEBI" id="CHEBI:28938"/>
        <dbReference type="ChEBI" id="CHEBI:29985"/>
        <dbReference type="ChEBI" id="CHEBI:58359"/>
    </reaction>
</comment>
<feature type="active site" description="Nucleophile; for glutamine hydrolysis" evidence="9">
    <location>
        <position position="381"/>
    </location>
</feature>
<evidence type="ECO:0000256" key="4">
    <source>
        <dbReference type="ARBA" id="ARBA00022741"/>
    </source>
</evidence>
<keyword evidence="5 9" id="KW-0067">ATP-binding</keyword>
<dbReference type="InterPro" id="IPR017456">
    <property type="entry name" value="CTP_synthase_N"/>
</dbReference>
<keyword evidence="6 9" id="KW-0315">Glutamine amidotransferase</keyword>
<dbReference type="InterPro" id="IPR033828">
    <property type="entry name" value="GATase1_CTP_Synthase"/>
</dbReference>
<dbReference type="NCBIfam" id="TIGR00337">
    <property type="entry name" value="PyrG"/>
    <property type="match status" value="1"/>
</dbReference>
<feature type="active site" evidence="9">
    <location>
        <position position="518"/>
    </location>
</feature>
<feature type="binding site" evidence="9">
    <location>
        <position position="224"/>
    </location>
    <ligand>
        <name>UTP</name>
        <dbReference type="ChEBI" id="CHEBI:46398"/>
    </ligand>
</feature>
<dbReference type="Gene3D" id="3.40.50.880">
    <property type="match status" value="1"/>
</dbReference>
<feature type="binding site" evidence="9">
    <location>
        <position position="14"/>
    </location>
    <ligand>
        <name>UTP</name>
        <dbReference type="ChEBI" id="CHEBI:46398"/>
    </ligand>
</feature>
<feature type="binding site" evidence="9">
    <location>
        <position position="224"/>
    </location>
    <ligand>
        <name>CTP</name>
        <dbReference type="ChEBI" id="CHEBI:37563"/>
        <note>allosteric inhibitor</note>
    </ligand>
</feature>
<keyword evidence="9" id="KW-0479">Metal-binding</keyword>
<comment type="similarity">
    <text evidence="2 9">Belongs to the CTP synthase family.</text>
</comment>
<feature type="binding site" evidence="9">
    <location>
        <position position="354"/>
    </location>
    <ligand>
        <name>L-glutamine</name>
        <dbReference type="ChEBI" id="CHEBI:58359"/>
    </ligand>
</feature>
<gene>
    <name evidence="9" type="primary">pyrG</name>
    <name evidence="12" type="ORF">FVW20_14665</name>
</gene>
<feature type="binding site" evidence="9">
    <location>
        <position position="72"/>
    </location>
    <ligand>
        <name>ATP</name>
        <dbReference type="ChEBI" id="CHEBI:30616"/>
    </ligand>
</feature>
<evidence type="ECO:0000256" key="1">
    <source>
        <dbReference type="ARBA" id="ARBA00005171"/>
    </source>
</evidence>
<keyword evidence="3 9" id="KW-0436">Ligase</keyword>
<feature type="region of interest" description="Amidoligase domain" evidence="9">
    <location>
        <begin position="1"/>
        <end position="267"/>
    </location>
</feature>
<feature type="binding site" evidence="9">
    <location>
        <begin position="15"/>
        <end position="20"/>
    </location>
    <ligand>
        <name>ATP</name>
        <dbReference type="ChEBI" id="CHEBI:30616"/>
    </ligand>
</feature>
<evidence type="ECO:0000259" key="10">
    <source>
        <dbReference type="Pfam" id="PF00117"/>
    </source>
</evidence>
<feature type="binding site" evidence="9">
    <location>
        <begin position="382"/>
        <end position="385"/>
    </location>
    <ligand>
        <name>L-glutamine</name>
        <dbReference type="ChEBI" id="CHEBI:58359"/>
    </ligand>
</feature>
<comment type="catalytic activity">
    <reaction evidence="8 9">
        <text>UTP + L-glutamine + ATP + H2O = CTP + L-glutamate + ADP + phosphate + 2 H(+)</text>
        <dbReference type="Rhea" id="RHEA:26426"/>
        <dbReference type="ChEBI" id="CHEBI:15377"/>
        <dbReference type="ChEBI" id="CHEBI:15378"/>
        <dbReference type="ChEBI" id="CHEBI:29985"/>
        <dbReference type="ChEBI" id="CHEBI:30616"/>
        <dbReference type="ChEBI" id="CHEBI:37563"/>
        <dbReference type="ChEBI" id="CHEBI:43474"/>
        <dbReference type="ChEBI" id="CHEBI:46398"/>
        <dbReference type="ChEBI" id="CHEBI:58359"/>
        <dbReference type="ChEBI" id="CHEBI:456216"/>
        <dbReference type="EC" id="6.3.4.2"/>
    </reaction>
</comment>
<dbReference type="SUPFAM" id="SSF52540">
    <property type="entry name" value="P-loop containing nucleoside triphosphate hydrolases"/>
    <property type="match status" value="1"/>
</dbReference>
<evidence type="ECO:0000313" key="13">
    <source>
        <dbReference type="Proteomes" id="UP001194469"/>
    </source>
</evidence>
<dbReference type="InterPro" id="IPR029062">
    <property type="entry name" value="Class_I_gatase-like"/>
</dbReference>
<feature type="binding site" evidence="9">
    <location>
        <position position="242"/>
    </location>
    <ligand>
        <name>ATP</name>
        <dbReference type="ChEBI" id="CHEBI:30616"/>
    </ligand>
</feature>